<proteinExistence type="inferred from homology"/>
<dbReference type="PANTHER" id="PTHR43691">
    <property type="entry name" value="URIDINE PHOSPHORYLASE"/>
    <property type="match status" value="1"/>
</dbReference>
<dbReference type="SUPFAM" id="SSF53167">
    <property type="entry name" value="Purine and uridine phosphorylases"/>
    <property type="match status" value="1"/>
</dbReference>
<dbReference type="Proteomes" id="UP000322000">
    <property type="component" value="Chromosome 7"/>
</dbReference>
<feature type="binding site" evidence="2">
    <location>
        <position position="262"/>
    </location>
    <ligand>
        <name>substrate</name>
    </ligand>
</feature>
<accession>A0A7E5VS23</accession>
<dbReference type="InterPro" id="IPR035994">
    <property type="entry name" value="Nucleoside_phosphorylase_sf"/>
</dbReference>
<dbReference type="GO" id="GO:0005829">
    <property type="term" value="C:cytosol"/>
    <property type="evidence" value="ECO:0007669"/>
    <property type="project" value="TreeGrafter"/>
</dbReference>
<dbReference type="GO" id="GO:0009166">
    <property type="term" value="P:nucleotide catabolic process"/>
    <property type="evidence" value="ECO:0007669"/>
    <property type="project" value="InterPro"/>
</dbReference>
<dbReference type="InterPro" id="IPR010059">
    <property type="entry name" value="Uridine_phosphorylase_euk"/>
</dbReference>
<evidence type="ECO:0000313" key="5">
    <source>
        <dbReference type="RefSeq" id="XP_026731089.1"/>
    </source>
</evidence>
<feature type="binding site" evidence="2">
    <location>
        <position position="139"/>
    </location>
    <ligand>
        <name>phosphate</name>
        <dbReference type="ChEBI" id="CHEBI:43474"/>
    </ligand>
</feature>
<dbReference type="PANTHER" id="PTHR43691:SF11">
    <property type="entry name" value="FI09636P-RELATED"/>
    <property type="match status" value="1"/>
</dbReference>
<protein>
    <submittedName>
        <fullName evidence="5">Uridine phosphorylase 1-like</fullName>
    </submittedName>
</protein>
<dbReference type="Pfam" id="PF01048">
    <property type="entry name" value="PNP_UDP_1"/>
    <property type="match status" value="1"/>
</dbReference>
<dbReference type="GeneID" id="113496155"/>
<organism evidence="4 5">
    <name type="scientific">Trichoplusia ni</name>
    <name type="common">Cabbage looper</name>
    <dbReference type="NCBI Taxonomy" id="7111"/>
    <lineage>
        <taxon>Eukaryota</taxon>
        <taxon>Metazoa</taxon>
        <taxon>Ecdysozoa</taxon>
        <taxon>Arthropoda</taxon>
        <taxon>Hexapoda</taxon>
        <taxon>Insecta</taxon>
        <taxon>Pterygota</taxon>
        <taxon>Neoptera</taxon>
        <taxon>Endopterygota</taxon>
        <taxon>Lepidoptera</taxon>
        <taxon>Glossata</taxon>
        <taxon>Ditrysia</taxon>
        <taxon>Noctuoidea</taxon>
        <taxon>Noctuidae</taxon>
        <taxon>Plusiinae</taxon>
        <taxon>Trichoplusia</taxon>
    </lineage>
</organism>
<dbReference type="GO" id="GO:0006218">
    <property type="term" value="P:uridine catabolic process"/>
    <property type="evidence" value="ECO:0007669"/>
    <property type="project" value="TreeGrafter"/>
</dbReference>
<comment type="similarity">
    <text evidence="1">Belongs to the PNP/UDP phosphorylase family.</text>
</comment>
<dbReference type="RefSeq" id="XP_026731089.1">
    <property type="nucleotide sequence ID" value="XM_026875288.1"/>
</dbReference>
<dbReference type="CDD" id="cd17763">
    <property type="entry name" value="UP_hUPP-like"/>
    <property type="match status" value="1"/>
</dbReference>
<name>A0A7E5VS23_TRINI</name>
<dbReference type="AlphaFoldDB" id="A0A7E5VS23"/>
<evidence type="ECO:0000256" key="1">
    <source>
        <dbReference type="ARBA" id="ARBA00010456"/>
    </source>
</evidence>
<feature type="binding site" evidence="2">
    <location>
        <begin position="183"/>
        <end position="186"/>
    </location>
    <ligand>
        <name>phosphate</name>
        <dbReference type="ChEBI" id="CHEBI:43474"/>
    </ligand>
</feature>
<evidence type="ECO:0000313" key="4">
    <source>
        <dbReference type="Proteomes" id="UP000322000"/>
    </source>
</evidence>
<reference evidence="5" key="1">
    <citation type="submission" date="2025-08" db="UniProtKB">
        <authorList>
            <consortium name="RefSeq"/>
        </authorList>
    </citation>
    <scope>IDENTIFICATION</scope>
</reference>
<evidence type="ECO:0000259" key="3">
    <source>
        <dbReference type="Pfam" id="PF01048"/>
    </source>
</evidence>
<feature type="domain" description="Nucleoside phosphorylase" evidence="3">
    <location>
        <begin position="99"/>
        <end position="348"/>
    </location>
</feature>
<dbReference type="NCBIfam" id="TIGR01719">
    <property type="entry name" value="euk_UDPppase"/>
    <property type="match status" value="1"/>
</dbReference>
<evidence type="ECO:0000256" key="2">
    <source>
        <dbReference type="PIRSR" id="PIRSR610059-50"/>
    </source>
</evidence>
<dbReference type="Gene3D" id="3.40.50.1580">
    <property type="entry name" value="Nucleoside phosphorylase domain"/>
    <property type="match status" value="1"/>
</dbReference>
<gene>
    <name evidence="5" type="primary">LOC113496155</name>
</gene>
<dbReference type="InterPro" id="IPR000845">
    <property type="entry name" value="Nucleoside_phosphorylase_d"/>
</dbReference>
<dbReference type="InParanoid" id="A0A7E5VS23"/>
<dbReference type="GO" id="GO:0004850">
    <property type="term" value="F:uridine phosphorylase activity"/>
    <property type="evidence" value="ECO:0007669"/>
    <property type="project" value="InterPro"/>
</dbReference>
<sequence>MYLRSVDISTEYLNYIVSEKKMKCDCDFVIRDNPRLVAHYDNCRLLWNELNPGKEYPRNNDGTIKLLNKHLQELKVDILYHLGLDTQNYDLPAIFGDVKFVCMGGTKYRMRDFAQYIAELLDLPEKNKKLVNLTKHSQRYAMYKAGPVLSVSHGIGVPSMTTVLQEVIKLLAYAKVKDPIIFRIGTSGGLDIPPGSVVVTSFGLNGNLGKTFDIPVLGKTRQLPSILDSRVCQEVHSLSVDNDDFGTYIGGTMGADDFYIGQGRLDGPFCDYTQTDKMTFLNTLKGLGVRNIEMEANAFAAYTRAAGIRAGIICVTFLNRLLGDQVTPNKATLKEWQKRPMIVVGRYIEKYFEDRKM</sequence>
<dbReference type="OrthoDB" id="204058at2759"/>
<dbReference type="KEGG" id="tnl:113496155"/>
<feature type="binding site" evidence="2">
    <location>
        <position position="264"/>
    </location>
    <ligand>
        <name>substrate</name>
    </ligand>
</feature>
<keyword evidence="4" id="KW-1185">Reference proteome</keyword>